<comment type="similarity">
    <text evidence="11">Belongs to the SEDS family. FtsW subfamily.</text>
</comment>
<evidence type="ECO:0000256" key="16">
    <source>
        <dbReference type="SAM" id="Phobius"/>
    </source>
</evidence>
<dbReference type="GO" id="GO:0051301">
    <property type="term" value="P:cell division"/>
    <property type="evidence" value="ECO:0007669"/>
    <property type="project" value="InterPro"/>
</dbReference>
<proteinExistence type="inferred from homology"/>
<comment type="subcellular location">
    <subcellularLocation>
        <location evidence="1">Membrane</location>
        <topology evidence="1">Multi-pass membrane protein</topology>
    </subcellularLocation>
</comment>
<dbReference type="InterPro" id="IPR001182">
    <property type="entry name" value="FtsW/RodA"/>
</dbReference>
<feature type="transmembrane region" description="Helical" evidence="16">
    <location>
        <begin position="118"/>
        <end position="137"/>
    </location>
</feature>
<dbReference type="AlphaFoldDB" id="A0AA97FAQ0"/>
<feature type="transmembrane region" description="Helical" evidence="16">
    <location>
        <begin position="226"/>
        <end position="245"/>
    </location>
</feature>
<evidence type="ECO:0000256" key="8">
    <source>
        <dbReference type="ARBA" id="ARBA00023136"/>
    </source>
</evidence>
<dbReference type="EMBL" id="CP136594">
    <property type="protein sequence ID" value="WOE76152.1"/>
    <property type="molecule type" value="Genomic_DNA"/>
</dbReference>
<gene>
    <name evidence="17" type="ORF">RB602_05405</name>
</gene>
<dbReference type="GO" id="GO:0005886">
    <property type="term" value="C:plasma membrane"/>
    <property type="evidence" value="ECO:0007669"/>
    <property type="project" value="TreeGrafter"/>
</dbReference>
<keyword evidence="5" id="KW-0133">Cell shape</keyword>
<keyword evidence="4 16" id="KW-0812">Transmembrane</keyword>
<dbReference type="Pfam" id="PF01098">
    <property type="entry name" value="FTSW_RODA_SPOVE"/>
    <property type="match status" value="1"/>
</dbReference>
<dbReference type="GO" id="GO:0032153">
    <property type="term" value="C:cell division site"/>
    <property type="evidence" value="ECO:0007669"/>
    <property type="project" value="TreeGrafter"/>
</dbReference>
<name>A0AA97FAQ0_9SPHN</name>
<dbReference type="GO" id="GO:0015648">
    <property type="term" value="F:lipid-linked peptidoglycan transporter activity"/>
    <property type="evidence" value="ECO:0007669"/>
    <property type="project" value="TreeGrafter"/>
</dbReference>
<dbReference type="PANTHER" id="PTHR30474">
    <property type="entry name" value="CELL CYCLE PROTEIN"/>
    <property type="match status" value="1"/>
</dbReference>
<protein>
    <recommendedName>
        <fullName evidence="12">Probable peptidoglycan glycosyltransferase FtsW</fullName>
        <ecNumber evidence="14">2.4.99.28</ecNumber>
    </recommendedName>
    <alternativeName>
        <fullName evidence="13">Cell division protein FtsW</fullName>
    </alternativeName>
    <alternativeName>
        <fullName evidence="10">Cell wall polymerase</fullName>
    </alternativeName>
    <alternativeName>
        <fullName evidence="9">Peptidoglycan polymerase</fullName>
    </alternativeName>
</protein>
<feature type="transmembrane region" description="Helical" evidence="16">
    <location>
        <begin position="52"/>
        <end position="74"/>
    </location>
</feature>
<evidence type="ECO:0000313" key="17">
    <source>
        <dbReference type="EMBL" id="WOE76152.1"/>
    </source>
</evidence>
<keyword evidence="3" id="KW-0808">Transferase</keyword>
<dbReference type="GO" id="GO:0008955">
    <property type="term" value="F:peptidoglycan glycosyltransferase activity"/>
    <property type="evidence" value="ECO:0007669"/>
    <property type="project" value="UniProtKB-EC"/>
</dbReference>
<keyword evidence="6" id="KW-0573">Peptidoglycan synthesis</keyword>
<keyword evidence="18" id="KW-1185">Reference proteome</keyword>
<keyword evidence="2" id="KW-0328">Glycosyltransferase</keyword>
<feature type="transmembrane region" description="Helical" evidence="16">
    <location>
        <begin position="307"/>
        <end position="328"/>
    </location>
</feature>
<organism evidence="17 18">
    <name type="scientific">Alterisphingorhabdus coralli</name>
    <dbReference type="NCBI Taxonomy" id="3071408"/>
    <lineage>
        <taxon>Bacteria</taxon>
        <taxon>Pseudomonadati</taxon>
        <taxon>Pseudomonadota</taxon>
        <taxon>Alphaproteobacteria</taxon>
        <taxon>Sphingomonadales</taxon>
        <taxon>Sphingomonadaceae</taxon>
        <taxon>Alterisphingorhabdus (ex Yan et al. 2024)</taxon>
    </lineage>
</organism>
<evidence type="ECO:0000256" key="9">
    <source>
        <dbReference type="ARBA" id="ARBA00032370"/>
    </source>
</evidence>
<feature type="transmembrane region" description="Helical" evidence="16">
    <location>
        <begin position="203"/>
        <end position="219"/>
    </location>
</feature>
<sequence length="412" mass="44630">MTDNVMNENNASVADAPAIVARGISKRFKSRLGRSDKSQLAIWFWELDRVTLTLIGILMGLGLIAVAAASPASAARLSTASVTLDPLYFFYRQLRWLAVGVPMMIVISMLPKTQARRLAIAAALFFGLLLMLVPILGETKNGAQRWIGYGLTIQPSEFLKPAFAVATAWILSLKARDPDLPVLAVTFAITCAIGFFLMMQPNLGATIIFFGIWFVLALLAGLSFQIIAVSIVAGIGGLTTAYLFYPVATQRINAWLFGGDQFDQVSFAHNTLTSSGFIGAGPGLGTAKFRLPEAHTDYIFSVIGEEFGLLACAAIAIFYLVFMGRVLLRLQEEKDLFLTLAVSGLAAQIVGQAMINIAVNLQLFPSKGMTLPFISYGGSSMLALCFAAGLLLALSRRNPYLDRSSFDRSWQQ</sequence>
<evidence type="ECO:0000256" key="11">
    <source>
        <dbReference type="ARBA" id="ARBA00038053"/>
    </source>
</evidence>
<dbReference type="PANTHER" id="PTHR30474:SF2">
    <property type="entry name" value="PEPTIDOGLYCAN GLYCOSYLTRANSFERASE FTSW-RELATED"/>
    <property type="match status" value="1"/>
</dbReference>
<keyword evidence="8 16" id="KW-0472">Membrane</keyword>
<evidence type="ECO:0000256" key="5">
    <source>
        <dbReference type="ARBA" id="ARBA00022960"/>
    </source>
</evidence>
<dbReference type="GO" id="GO:0008360">
    <property type="term" value="P:regulation of cell shape"/>
    <property type="evidence" value="ECO:0007669"/>
    <property type="project" value="UniProtKB-KW"/>
</dbReference>
<evidence type="ECO:0000256" key="7">
    <source>
        <dbReference type="ARBA" id="ARBA00022989"/>
    </source>
</evidence>
<evidence type="ECO:0000256" key="13">
    <source>
        <dbReference type="ARBA" id="ARBA00041418"/>
    </source>
</evidence>
<dbReference type="EC" id="2.4.99.28" evidence="14"/>
<feature type="transmembrane region" description="Helical" evidence="16">
    <location>
        <begin position="373"/>
        <end position="394"/>
    </location>
</feature>
<evidence type="ECO:0000313" key="18">
    <source>
        <dbReference type="Proteomes" id="UP001302429"/>
    </source>
</evidence>
<evidence type="ECO:0000256" key="2">
    <source>
        <dbReference type="ARBA" id="ARBA00022676"/>
    </source>
</evidence>
<evidence type="ECO:0000256" key="6">
    <source>
        <dbReference type="ARBA" id="ARBA00022984"/>
    </source>
</evidence>
<evidence type="ECO:0000256" key="12">
    <source>
        <dbReference type="ARBA" id="ARBA00041185"/>
    </source>
</evidence>
<feature type="transmembrane region" description="Helical" evidence="16">
    <location>
        <begin position="94"/>
        <end position="111"/>
    </location>
</feature>
<accession>A0AA97FAQ0</accession>
<feature type="transmembrane region" description="Helical" evidence="16">
    <location>
        <begin position="340"/>
        <end position="361"/>
    </location>
</feature>
<dbReference type="GO" id="GO:0009252">
    <property type="term" value="P:peptidoglycan biosynthetic process"/>
    <property type="evidence" value="ECO:0007669"/>
    <property type="project" value="UniProtKB-KW"/>
</dbReference>
<dbReference type="KEGG" id="acoa:RB602_05405"/>
<feature type="transmembrane region" description="Helical" evidence="16">
    <location>
        <begin position="180"/>
        <end position="197"/>
    </location>
</feature>
<keyword evidence="7 16" id="KW-1133">Transmembrane helix</keyword>
<comment type="catalytic activity">
    <reaction evidence="15">
        <text>[GlcNAc-(1-&gt;4)-Mur2Ac(oyl-L-Ala-gamma-D-Glu-L-Lys-D-Ala-D-Ala)](n)-di-trans,octa-cis-undecaprenyl diphosphate + beta-D-GlcNAc-(1-&gt;4)-Mur2Ac(oyl-L-Ala-gamma-D-Glu-L-Lys-D-Ala-D-Ala)-di-trans,octa-cis-undecaprenyl diphosphate = [GlcNAc-(1-&gt;4)-Mur2Ac(oyl-L-Ala-gamma-D-Glu-L-Lys-D-Ala-D-Ala)](n+1)-di-trans,octa-cis-undecaprenyl diphosphate + di-trans,octa-cis-undecaprenyl diphosphate + H(+)</text>
        <dbReference type="Rhea" id="RHEA:23708"/>
        <dbReference type="Rhea" id="RHEA-COMP:9602"/>
        <dbReference type="Rhea" id="RHEA-COMP:9603"/>
        <dbReference type="ChEBI" id="CHEBI:15378"/>
        <dbReference type="ChEBI" id="CHEBI:58405"/>
        <dbReference type="ChEBI" id="CHEBI:60033"/>
        <dbReference type="ChEBI" id="CHEBI:78435"/>
        <dbReference type="EC" id="2.4.99.28"/>
    </reaction>
</comment>
<evidence type="ECO:0000256" key="10">
    <source>
        <dbReference type="ARBA" id="ARBA00033270"/>
    </source>
</evidence>
<evidence type="ECO:0000256" key="4">
    <source>
        <dbReference type="ARBA" id="ARBA00022692"/>
    </source>
</evidence>
<evidence type="ECO:0000256" key="15">
    <source>
        <dbReference type="ARBA" id="ARBA00049902"/>
    </source>
</evidence>
<evidence type="ECO:0000256" key="3">
    <source>
        <dbReference type="ARBA" id="ARBA00022679"/>
    </source>
</evidence>
<evidence type="ECO:0000256" key="14">
    <source>
        <dbReference type="ARBA" id="ARBA00044770"/>
    </source>
</evidence>
<evidence type="ECO:0000256" key="1">
    <source>
        <dbReference type="ARBA" id="ARBA00004141"/>
    </source>
</evidence>
<reference evidence="17 18" key="1">
    <citation type="submission" date="2023-10" db="EMBL/GenBank/DDBJ databases">
        <title>Complete genome sequence of a Sphingomonadaceae bacterium.</title>
        <authorList>
            <person name="Yan C."/>
        </authorList>
    </citation>
    <scope>NUCLEOTIDE SEQUENCE [LARGE SCALE GENOMIC DNA]</scope>
    <source>
        <strain evidence="17 18">SCSIO 66989</strain>
    </source>
</reference>
<dbReference type="Proteomes" id="UP001302429">
    <property type="component" value="Chromosome"/>
</dbReference>
<feature type="transmembrane region" description="Helical" evidence="16">
    <location>
        <begin position="157"/>
        <end position="173"/>
    </location>
</feature>